<sequence length="86" mass="9450">MHAHVQIPSPTDHHKATLHLASRCRGSFPNYTCSAAPPSVLAIYIHREATRPSHISMPSSTVRTACVLAWSEKSHTLTSLTYNLLS</sequence>
<proteinExistence type="predicted"/>
<dbReference type="EMBL" id="CAOQHR010000001">
    <property type="protein sequence ID" value="CAI6283596.1"/>
    <property type="molecule type" value="Genomic_DNA"/>
</dbReference>
<dbReference type="Proteomes" id="UP001152607">
    <property type="component" value="Unassembled WGS sequence"/>
</dbReference>
<evidence type="ECO:0000313" key="1">
    <source>
        <dbReference type="EMBL" id="CAI6283596.1"/>
    </source>
</evidence>
<evidence type="ECO:0000313" key="2">
    <source>
        <dbReference type="Proteomes" id="UP001152607"/>
    </source>
</evidence>
<dbReference type="AlphaFoldDB" id="A0A9W4XEW0"/>
<accession>A0A9W4XEW0</accession>
<protein>
    <submittedName>
        <fullName evidence="1">Uncharacterized protein</fullName>
    </submittedName>
</protein>
<comment type="caution">
    <text evidence="1">The sequence shown here is derived from an EMBL/GenBank/DDBJ whole genome shotgun (WGS) entry which is preliminary data.</text>
</comment>
<organism evidence="1 2">
    <name type="scientific">Periconia digitata</name>
    <dbReference type="NCBI Taxonomy" id="1303443"/>
    <lineage>
        <taxon>Eukaryota</taxon>
        <taxon>Fungi</taxon>
        <taxon>Dikarya</taxon>
        <taxon>Ascomycota</taxon>
        <taxon>Pezizomycotina</taxon>
        <taxon>Dothideomycetes</taxon>
        <taxon>Pleosporomycetidae</taxon>
        <taxon>Pleosporales</taxon>
        <taxon>Massarineae</taxon>
        <taxon>Periconiaceae</taxon>
        <taxon>Periconia</taxon>
    </lineage>
</organism>
<keyword evidence="2" id="KW-1185">Reference proteome</keyword>
<gene>
    <name evidence="1" type="ORF">PDIGIT_LOCUS2209</name>
</gene>
<name>A0A9W4XEW0_9PLEO</name>
<reference evidence="1" key="1">
    <citation type="submission" date="2023-01" db="EMBL/GenBank/DDBJ databases">
        <authorList>
            <person name="Van Ghelder C."/>
            <person name="Rancurel C."/>
        </authorList>
    </citation>
    <scope>NUCLEOTIDE SEQUENCE</scope>
    <source>
        <strain evidence="1">CNCM I-4278</strain>
    </source>
</reference>